<dbReference type="AlphaFoldDB" id="A0A6L8MCN9"/>
<sequence>MHKTSSRWAACAVLMAVAGAASASADRTPKPGGVYRLKPGIYVAEGSECGAPPNAAIRQYDGKGISTAHTRSCKAKVLKRQGKKYTVEQSCIDAGAGSAPRSIQHQQVTVDNALTFQQNIAGNITNYRYCPIRELPTDLRKAANAKR</sequence>
<comment type="caution">
    <text evidence="2">The sequence shown here is derived from an EMBL/GenBank/DDBJ whole genome shotgun (WGS) entry which is preliminary data.</text>
</comment>
<accession>A0A6L8MCN9</accession>
<evidence type="ECO:0000313" key="3">
    <source>
        <dbReference type="Proteomes" id="UP000474565"/>
    </source>
</evidence>
<organism evidence="2 3">
    <name type="scientific">Duganella lactea</name>
    <dbReference type="NCBI Taxonomy" id="2692173"/>
    <lineage>
        <taxon>Bacteria</taxon>
        <taxon>Pseudomonadati</taxon>
        <taxon>Pseudomonadota</taxon>
        <taxon>Betaproteobacteria</taxon>
        <taxon>Burkholderiales</taxon>
        <taxon>Oxalobacteraceae</taxon>
        <taxon>Telluria group</taxon>
        <taxon>Duganella</taxon>
    </lineage>
</organism>
<evidence type="ECO:0000256" key="1">
    <source>
        <dbReference type="SAM" id="SignalP"/>
    </source>
</evidence>
<proteinExistence type="predicted"/>
<dbReference type="EMBL" id="WWCP01000001">
    <property type="protein sequence ID" value="MYM80477.1"/>
    <property type="molecule type" value="Genomic_DNA"/>
</dbReference>
<feature type="signal peptide" evidence="1">
    <location>
        <begin position="1"/>
        <end position="25"/>
    </location>
</feature>
<name>A0A6L8MCN9_9BURK</name>
<feature type="chain" id="PRO_5026946382" description="DUF3617 family protein" evidence="1">
    <location>
        <begin position="26"/>
        <end position="147"/>
    </location>
</feature>
<protein>
    <recommendedName>
        <fullName evidence="4">DUF3617 family protein</fullName>
    </recommendedName>
</protein>
<gene>
    <name evidence="2" type="ORF">GTP44_00695</name>
</gene>
<evidence type="ECO:0008006" key="4">
    <source>
        <dbReference type="Google" id="ProtNLM"/>
    </source>
</evidence>
<keyword evidence="1" id="KW-0732">Signal</keyword>
<evidence type="ECO:0000313" key="2">
    <source>
        <dbReference type="EMBL" id="MYM80477.1"/>
    </source>
</evidence>
<dbReference type="Proteomes" id="UP000474565">
    <property type="component" value="Unassembled WGS sequence"/>
</dbReference>
<reference evidence="2 3" key="1">
    <citation type="submission" date="2019-12" db="EMBL/GenBank/DDBJ databases">
        <title>Novel species isolated from a subtropical stream in China.</title>
        <authorList>
            <person name="Lu H."/>
        </authorList>
    </citation>
    <scope>NUCLEOTIDE SEQUENCE [LARGE SCALE GENOMIC DNA]</scope>
    <source>
        <strain evidence="2 3">FT50W</strain>
    </source>
</reference>
<dbReference type="RefSeq" id="WP_161017910.1">
    <property type="nucleotide sequence ID" value="NZ_WWCP01000001.1"/>
</dbReference>